<keyword evidence="1" id="KW-0028">Amino-acid biosynthesis</keyword>
<dbReference type="AlphaFoldDB" id="A0A3B0VMP9"/>
<reference evidence="7" key="1">
    <citation type="submission" date="2018-06" db="EMBL/GenBank/DDBJ databases">
        <authorList>
            <person name="Zhirakovskaya E."/>
        </authorList>
    </citation>
    <scope>NUCLEOTIDE SEQUENCE</scope>
</reference>
<dbReference type="EMBL" id="UOEY01000080">
    <property type="protein sequence ID" value="VAW39597.1"/>
    <property type="molecule type" value="Genomic_DNA"/>
</dbReference>
<accession>A0A3B0VMP9</accession>
<dbReference type="GO" id="GO:0005829">
    <property type="term" value="C:cytosol"/>
    <property type="evidence" value="ECO:0007669"/>
    <property type="project" value="TreeGrafter"/>
</dbReference>
<organism evidence="7">
    <name type="scientific">hydrothermal vent metagenome</name>
    <dbReference type="NCBI Taxonomy" id="652676"/>
    <lineage>
        <taxon>unclassified sequences</taxon>
        <taxon>metagenomes</taxon>
        <taxon>ecological metagenomes</taxon>
    </lineage>
</organism>
<dbReference type="PANTHER" id="PTHR21087">
    <property type="entry name" value="SHIKIMATE KINASE"/>
    <property type="match status" value="1"/>
</dbReference>
<keyword evidence="4 7" id="KW-0418">Kinase</keyword>
<dbReference type="GO" id="GO:0009073">
    <property type="term" value="P:aromatic amino acid family biosynthetic process"/>
    <property type="evidence" value="ECO:0007669"/>
    <property type="project" value="UniProtKB-KW"/>
</dbReference>
<dbReference type="EC" id="2.7.1.71" evidence="7"/>
<dbReference type="Gene3D" id="3.40.50.300">
    <property type="entry name" value="P-loop containing nucleotide triphosphate hydrolases"/>
    <property type="match status" value="1"/>
</dbReference>
<dbReference type="InterPro" id="IPR027417">
    <property type="entry name" value="P-loop_NTPase"/>
</dbReference>
<dbReference type="InterPro" id="IPR031322">
    <property type="entry name" value="Shikimate/glucono_kinase"/>
</dbReference>
<dbReference type="GO" id="GO:0008652">
    <property type="term" value="P:amino acid biosynthetic process"/>
    <property type="evidence" value="ECO:0007669"/>
    <property type="project" value="UniProtKB-KW"/>
</dbReference>
<evidence type="ECO:0000313" key="7">
    <source>
        <dbReference type="EMBL" id="VAW39597.1"/>
    </source>
</evidence>
<dbReference type="Pfam" id="PF01202">
    <property type="entry name" value="SKI"/>
    <property type="match status" value="1"/>
</dbReference>
<proteinExistence type="inferred from homology"/>
<dbReference type="PRINTS" id="PR01100">
    <property type="entry name" value="SHIKIMTKNASE"/>
</dbReference>
<keyword evidence="2 7" id="KW-0808">Transferase</keyword>
<evidence type="ECO:0000256" key="1">
    <source>
        <dbReference type="ARBA" id="ARBA00022605"/>
    </source>
</evidence>
<name>A0A3B0VMP9_9ZZZZ</name>
<protein>
    <submittedName>
        <fullName evidence="7">Shikimate kinase I</fullName>
        <ecNumber evidence="7">2.7.1.71</ecNumber>
    </submittedName>
</protein>
<dbReference type="SUPFAM" id="SSF52540">
    <property type="entry name" value="P-loop containing nucleoside triphosphate hydrolases"/>
    <property type="match status" value="1"/>
</dbReference>
<keyword evidence="5" id="KW-0067">ATP-binding</keyword>
<evidence type="ECO:0000256" key="2">
    <source>
        <dbReference type="ARBA" id="ARBA00022679"/>
    </source>
</evidence>
<gene>
    <name evidence="7" type="ORF">MNBD_DELTA04-652</name>
</gene>
<evidence type="ECO:0000256" key="6">
    <source>
        <dbReference type="ARBA" id="ARBA00023141"/>
    </source>
</evidence>
<dbReference type="CDD" id="cd00464">
    <property type="entry name" value="SK"/>
    <property type="match status" value="1"/>
</dbReference>
<dbReference type="GO" id="GO:0005524">
    <property type="term" value="F:ATP binding"/>
    <property type="evidence" value="ECO:0007669"/>
    <property type="project" value="UniProtKB-KW"/>
</dbReference>
<dbReference type="HAMAP" id="MF_00109">
    <property type="entry name" value="Shikimate_kinase"/>
    <property type="match status" value="1"/>
</dbReference>
<evidence type="ECO:0000256" key="5">
    <source>
        <dbReference type="ARBA" id="ARBA00022840"/>
    </source>
</evidence>
<keyword evidence="3" id="KW-0547">Nucleotide-binding</keyword>
<sequence length="182" mass="20211">MDKNIILIGFMGVGKGRAARELAAKTGLYTIDTDNLIVAMAKKKIRTIFAEYGEPCFRALEQRTADWLRHYVRNTIVSTGGGFFMVNNLRETGRIVYLHSSLDGILSALHSHPKAARKIRKRPLLQDADAARVLYDERLPLYRGVADYEINVEGLDGGEMAGQLIKTLQLQGDDQAPPVLPS</sequence>
<dbReference type="InterPro" id="IPR000623">
    <property type="entry name" value="Shikimate_kinase/TSH1"/>
</dbReference>
<evidence type="ECO:0000256" key="4">
    <source>
        <dbReference type="ARBA" id="ARBA00022777"/>
    </source>
</evidence>
<keyword evidence="6" id="KW-0057">Aromatic amino acid biosynthesis</keyword>
<evidence type="ECO:0000256" key="3">
    <source>
        <dbReference type="ARBA" id="ARBA00022741"/>
    </source>
</evidence>
<dbReference type="GO" id="GO:0004765">
    <property type="term" value="F:shikimate kinase activity"/>
    <property type="evidence" value="ECO:0007669"/>
    <property type="project" value="UniProtKB-EC"/>
</dbReference>
<dbReference type="PANTHER" id="PTHR21087:SF16">
    <property type="entry name" value="SHIKIMATE KINASE 1, CHLOROPLASTIC"/>
    <property type="match status" value="1"/>
</dbReference>